<protein>
    <recommendedName>
        <fullName evidence="4">Serpin domain-containing protein</fullName>
    </recommendedName>
</protein>
<dbReference type="GO" id="GO:0004867">
    <property type="term" value="F:serine-type endopeptidase inhibitor activity"/>
    <property type="evidence" value="ECO:0007669"/>
    <property type="project" value="InterPro"/>
</dbReference>
<reference evidence="5" key="1">
    <citation type="journal article" date="2023" name="Mol. Biol. Evol.">
        <title>Third-Generation Sequencing Reveals the Adaptive Role of the Epigenome in Three Deep-Sea Polychaetes.</title>
        <authorList>
            <person name="Perez M."/>
            <person name="Aroh O."/>
            <person name="Sun Y."/>
            <person name="Lan Y."/>
            <person name="Juniper S.K."/>
            <person name="Young C.R."/>
            <person name="Angers B."/>
            <person name="Qian P.Y."/>
        </authorList>
    </citation>
    <scope>NUCLEOTIDE SEQUENCE</scope>
    <source>
        <strain evidence="5">R07B-5</strain>
    </source>
</reference>
<accession>A0AAD9J1B1</accession>
<evidence type="ECO:0000313" key="6">
    <source>
        <dbReference type="Proteomes" id="UP001209878"/>
    </source>
</evidence>
<dbReference type="InterPro" id="IPR000215">
    <property type="entry name" value="Serpin_fam"/>
</dbReference>
<dbReference type="InterPro" id="IPR042185">
    <property type="entry name" value="Serpin_sf_2"/>
</dbReference>
<dbReference type="InterPro" id="IPR023795">
    <property type="entry name" value="Serpin_CS"/>
</dbReference>
<dbReference type="PANTHER" id="PTHR11461:SF211">
    <property type="entry name" value="GH10112P-RELATED"/>
    <property type="match status" value="1"/>
</dbReference>
<name>A0AAD9J1B1_RIDPI</name>
<dbReference type="Pfam" id="PF00079">
    <property type="entry name" value="Serpin"/>
    <property type="match status" value="1"/>
</dbReference>
<dbReference type="AlphaFoldDB" id="A0AAD9J1B1"/>
<organism evidence="5 6">
    <name type="scientific">Ridgeia piscesae</name>
    <name type="common">Tubeworm</name>
    <dbReference type="NCBI Taxonomy" id="27915"/>
    <lineage>
        <taxon>Eukaryota</taxon>
        <taxon>Metazoa</taxon>
        <taxon>Spiralia</taxon>
        <taxon>Lophotrochozoa</taxon>
        <taxon>Annelida</taxon>
        <taxon>Polychaeta</taxon>
        <taxon>Sedentaria</taxon>
        <taxon>Canalipalpata</taxon>
        <taxon>Sabellida</taxon>
        <taxon>Siboglinidae</taxon>
        <taxon>Ridgeia</taxon>
    </lineage>
</organism>
<comment type="caution">
    <text evidence="5">The sequence shown here is derived from an EMBL/GenBank/DDBJ whole genome shotgun (WGS) entry which is preliminary data.</text>
</comment>
<feature type="chain" id="PRO_5042139006" description="Serpin domain-containing protein" evidence="3">
    <location>
        <begin position="24"/>
        <end position="401"/>
    </location>
</feature>
<evidence type="ECO:0000256" key="3">
    <source>
        <dbReference type="SAM" id="SignalP"/>
    </source>
</evidence>
<dbReference type="Gene3D" id="2.30.39.10">
    <property type="entry name" value="Alpha-1-antitrypsin, domain 1"/>
    <property type="match status" value="1"/>
</dbReference>
<dbReference type="SMART" id="SM00093">
    <property type="entry name" value="SERPIN"/>
    <property type="match status" value="1"/>
</dbReference>
<proteinExistence type="inferred from homology"/>
<dbReference type="PANTHER" id="PTHR11461">
    <property type="entry name" value="SERINE PROTEASE INHIBITOR, SERPIN"/>
    <property type="match status" value="1"/>
</dbReference>
<comment type="similarity">
    <text evidence="1 2">Belongs to the serpin family.</text>
</comment>
<dbReference type="PROSITE" id="PS00284">
    <property type="entry name" value="SERPIN"/>
    <property type="match status" value="1"/>
</dbReference>
<dbReference type="Proteomes" id="UP001209878">
    <property type="component" value="Unassembled WGS sequence"/>
</dbReference>
<keyword evidence="3" id="KW-0732">Signal</keyword>
<feature type="domain" description="Serpin" evidence="4">
    <location>
        <begin position="39"/>
        <end position="400"/>
    </location>
</feature>
<dbReference type="InterPro" id="IPR036186">
    <property type="entry name" value="Serpin_sf"/>
</dbReference>
<gene>
    <name evidence="5" type="ORF">NP493_4269g00003</name>
</gene>
<dbReference type="Gene3D" id="3.30.497.10">
    <property type="entry name" value="Antithrombin, subunit I, domain 2"/>
    <property type="match status" value="1"/>
</dbReference>
<evidence type="ECO:0000256" key="2">
    <source>
        <dbReference type="RuleBase" id="RU000411"/>
    </source>
</evidence>
<dbReference type="InterPro" id="IPR023796">
    <property type="entry name" value="Serpin_dom"/>
</dbReference>
<keyword evidence="6" id="KW-1185">Reference proteome</keyword>
<evidence type="ECO:0000313" key="5">
    <source>
        <dbReference type="EMBL" id="KAK2144291.1"/>
    </source>
</evidence>
<dbReference type="SUPFAM" id="SSF56574">
    <property type="entry name" value="Serpins"/>
    <property type="match status" value="1"/>
</dbReference>
<dbReference type="GO" id="GO:0005615">
    <property type="term" value="C:extracellular space"/>
    <property type="evidence" value="ECO:0007669"/>
    <property type="project" value="InterPro"/>
</dbReference>
<evidence type="ECO:0000256" key="1">
    <source>
        <dbReference type="ARBA" id="ARBA00009500"/>
    </source>
</evidence>
<dbReference type="FunFam" id="3.30.497.10:FF:000001">
    <property type="entry name" value="Serine protease inhibitor"/>
    <property type="match status" value="1"/>
</dbReference>
<sequence length="401" mass="44152">MFKFVPALTLGVVLLGLSRLGLSLTATEQVVAANNDFAMDLYGQIRSNSAEKNIFFSSFSVSSALAMVYAGAKGNTKSEMSEVLKFDSVNDNNVHIGFRKLFEAFNDPTNSYTLSVANAFFGLEGYPFLQTYLNIVTQYYYALLKNLDFAGNPEASRIFINDWVADNTNQKITNLLSQGSIDGTTTAVLVNTIYFKGMWKIQFDVQHTTSGTFHLTTATHVTTNMMYLAGQKFNHAEVSSLNCRILELPYVGDEVSMYILLPNSINGLAALESQLTSAKLNNAISMMYSIKIDVSIPKFKMTLKVQLKDILNAMGMTDLFGNADLSGMDGTRNLFVSKVVHKAYISVNEEGTEAAAATAVVIGRSYGQARKLFRADHPFLFFIREKVTGSILFSGRVVIPP</sequence>
<feature type="signal peptide" evidence="3">
    <location>
        <begin position="1"/>
        <end position="23"/>
    </location>
</feature>
<dbReference type="EMBL" id="JAODUO010004253">
    <property type="protein sequence ID" value="KAK2144291.1"/>
    <property type="molecule type" value="Genomic_DNA"/>
</dbReference>
<dbReference type="InterPro" id="IPR042178">
    <property type="entry name" value="Serpin_sf_1"/>
</dbReference>
<evidence type="ECO:0000259" key="4">
    <source>
        <dbReference type="SMART" id="SM00093"/>
    </source>
</evidence>